<dbReference type="STRING" id="2741.SAMN04489866_10255"/>
<dbReference type="OrthoDB" id="9792957at2"/>
<feature type="chain" id="PRO_5011712321" evidence="1">
    <location>
        <begin position="27"/>
        <end position="600"/>
    </location>
</feature>
<dbReference type="SUPFAM" id="SSF69304">
    <property type="entry name" value="Tricorn protease N-terminal domain"/>
    <property type="match status" value="1"/>
</dbReference>
<organism evidence="3 4">
    <name type="scientific">Peptococcus niger</name>
    <dbReference type="NCBI Taxonomy" id="2741"/>
    <lineage>
        <taxon>Bacteria</taxon>
        <taxon>Bacillati</taxon>
        <taxon>Bacillota</taxon>
        <taxon>Clostridia</taxon>
        <taxon>Eubacteriales</taxon>
        <taxon>Peptococcaceae</taxon>
        <taxon>Peptococcus</taxon>
    </lineage>
</organism>
<feature type="domain" description="Copper amine oxidase-like N-terminal" evidence="2">
    <location>
        <begin position="159"/>
        <end position="237"/>
    </location>
</feature>
<dbReference type="Proteomes" id="UP000198995">
    <property type="component" value="Unassembled WGS sequence"/>
</dbReference>
<evidence type="ECO:0000313" key="3">
    <source>
        <dbReference type="EMBL" id="SDD24071.1"/>
    </source>
</evidence>
<proteinExistence type="predicted"/>
<reference evidence="3 4" key="1">
    <citation type="submission" date="2016-10" db="EMBL/GenBank/DDBJ databases">
        <authorList>
            <person name="de Groot N.N."/>
        </authorList>
    </citation>
    <scope>NUCLEOTIDE SEQUENCE [LARGE SCALE GENOMIC DNA]</scope>
    <source>
        <strain evidence="3 4">DSM 20475</strain>
    </source>
</reference>
<dbReference type="AlphaFoldDB" id="A0A1G6T506"/>
<dbReference type="InterPro" id="IPR012854">
    <property type="entry name" value="Cu_amine_oxidase-like_N"/>
</dbReference>
<gene>
    <name evidence="3" type="ORF">SAMN04489866_10255</name>
</gene>
<evidence type="ECO:0000313" key="4">
    <source>
        <dbReference type="Proteomes" id="UP000198995"/>
    </source>
</evidence>
<accession>A0A1G6T506</accession>
<evidence type="ECO:0000259" key="2">
    <source>
        <dbReference type="Pfam" id="PF07833"/>
    </source>
</evidence>
<dbReference type="Pfam" id="PF07833">
    <property type="entry name" value="Cu_amine_oxidN1"/>
    <property type="match status" value="1"/>
</dbReference>
<dbReference type="EMBL" id="FNAF01000002">
    <property type="protein sequence ID" value="SDD24071.1"/>
    <property type="molecule type" value="Genomic_DNA"/>
</dbReference>
<sequence length="600" mass="64788">MNRKIFLTALSLACLLLCCKGLPAMAEDVPAPPTASATAPGDDVQALEKVLPDLANPEVLPEALTAAYTYYYQGKISSADLQQLEAAYKEIPPMPKTTSRIGQVSAAELAAYKEAYAKQEGGLVATGGQVTLNGTTLSPRLQAAGIGLYGDTAMIGEWLLPHLNFTVTHDNLRLKVTSVTGSASEWTLGSTAYAMNGSIARAATAPYLKGPYFYLPLRALAETVGTVNWDSETRDISVITPSKTLAPPPAFKESTTTPPLETSMEQKPNVINRLPDGSLLTADGVMDSGGYRIVCHKGVPLLRGLNNKGVLFNQGLVPTADRIVWLQSMDPASPGAMPFGLYEAPLADASQAKLIAENIYPDIDSLVANDRWIVYTAPLSKPSKGMALTSYNRLTGQKQQIDQGSEDQDYLGDLALNGNTLVWSRSRGGWNESLQVCDLTAPGKAKNIIEGYVFTSPVISGKYVIASRVFRTVRGQAEEIWQYDLEKEQWTRRIDPTSSLMPQTDNFFIKKVAFGDHYVALCPVLLNSDSRDFTRLSVLDLRDGSLAPLTLNEGSLPLIHADRDLDGSRLIDDIAPAADGSLLLKTYTDGGSDSIFMQAK</sequence>
<keyword evidence="1" id="KW-0732">Signal</keyword>
<dbReference type="RefSeq" id="WP_091791085.1">
    <property type="nucleotide sequence ID" value="NZ_FNAF01000002.1"/>
</dbReference>
<feature type="signal peptide" evidence="1">
    <location>
        <begin position="1"/>
        <end position="26"/>
    </location>
</feature>
<name>A0A1G6T506_PEPNI</name>
<keyword evidence="4" id="KW-1185">Reference proteome</keyword>
<evidence type="ECO:0000256" key="1">
    <source>
        <dbReference type="SAM" id="SignalP"/>
    </source>
</evidence>
<protein>
    <submittedName>
        <fullName evidence="3">Copper amine oxidase N-terminal domain-containing protein</fullName>
    </submittedName>
</protein>